<dbReference type="Pfam" id="PF00005">
    <property type="entry name" value="ABC_tran"/>
    <property type="match status" value="1"/>
</dbReference>
<dbReference type="EMBL" id="CAJNNW010007000">
    <property type="protein sequence ID" value="CAE8648833.1"/>
    <property type="molecule type" value="Genomic_DNA"/>
</dbReference>
<comment type="subcellular location">
    <subcellularLocation>
        <location evidence="1">Endomembrane system</location>
        <topology evidence="1">Multi-pass membrane protein</topology>
    </subcellularLocation>
</comment>
<evidence type="ECO:0000256" key="1">
    <source>
        <dbReference type="ARBA" id="ARBA00004127"/>
    </source>
</evidence>
<proteinExistence type="predicted"/>
<dbReference type="Gene3D" id="3.40.50.300">
    <property type="entry name" value="P-loop containing nucleotide triphosphate hydrolases"/>
    <property type="match status" value="1"/>
</dbReference>
<dbReference type="AlphaFoldDB" id="A0A813IET6"/>
<feature type="compositionally biased region" description="Acidic residues" evidence="10">
    <location>
        <begin position="40"/>
        <end position="54"/>
    </location>
</feature>
<evidence type="ECO:0000256" key="4">
    <source>
        <dbReference type="ARBA" id="ARBA00022737"/>
    </source>
</evidence>
<dbReference type="GO" id="GO:0016020">
    <property type="term" value="C:membrane"/>
    <property type="evidence" value="ECO:0007669"/>
    <property type="project" value="InterPro"/>
</dbReference>
<keyword evidence="3" id="KW-0732">Signal</keyword>
<dbReference type="InterPro" id="IPR050173">
    <property type="entry name" value="ABC_transporter_C-like"/>
</dbReference>
<evidence type="ECO:0000256" key="3">
    <source>
        <dbReference type="ARBA" id="ARBA00022729"/>
    </source>
</evidence>
<dbReference type="GO" id="GO:0005524">
    <property type="term" value="F:ATP binding"/>
    <property type="evidence" value="ECO:0007669"/>
    <property type="project" value="UniProtKB-KW"/>
</dbReference>
<dbReference type="InterPro" id="IPR036640">
    <property type="entry name" value="ABC1_TM_sf"/>
</dbReference>
<dbReference type="GO" id="GO:0007154">
    <property type="term" value="P:cell communication"/>
    <property type="evidence" value="ECO:0007669"/>
    <property type="project" value="InterPro"/>
</dbReference>
<evidence type="ECO:0000256" key="10">
    <source>
        <dbReference type="SAM" id="MobiDB-lite"/>
    </source>
</evidence>
<keyword evidence="8" id="KW-1133">Transmembrane helix</keyword>
<comment type="caution">
    <text evidence="12">The sequence shown here is derived from an EMBL/GenBank/DDBJ whole genome shotgun (WGS) entry which is preliminary data.</text>
</comment>
<keyword evidence="2" id="KW-0812">Transmembrane</keyword>
<dbReference type="InterPro" id="IPR003644">
    <property type="entry name" value="Calx_beta"/>
</dbReference>
<dbReference type="PROSITE" id="PS50893">
    <property type="entry name" value="ABC_TRANSPORTER_2"/>
    <property type="match status" value="1"/>
</dbReference>
<dbReference type="GO" id="GO:0012505">
    <property type="term" value="C:endomembrane system"/>
    <property type="evidence" value="ECO:0007669"/>
    <property type="project" value="UniProtKB-SubCell"/>
</dbReference>
<evidence type="ECO:0000256" key="8">
    <source>
        <dbReference type="ARBA" id="ARBA00022989"/>
    </source>
</evidence>
<gene>
    <name evidence="12" type="ORF">PGLA2088_LOCUS6913</name>
</gene>
<evidence type="ECO:0000313" key="12">
    <source>
        <dbReference type="EMBL" id="CAE8648833.1"/>
    </source>
</evidence>
<evidence type="ECO:0000256" key="2">
    <source>
        <dbReference type="ARBA" id="ARBA00022692"/>
    </source>
</evidence>
<dbReference type="PANTHER" id="PTHR24223">
    <property type="entry name" value="ATP-BINDING CASSETTE SUB-FAMILY C"/>
    <property type="match status" value="1"/>
</dbReference>
<dbReference type="SMART" id="SM00237">
    <property type="entry name" value="Calx_beta"/>
    <property type="match status" value="1"/>
</dbReference>
<dbReference type="Gene3D" id="1.20.1560.10">
    <property type="entry name" value="ABC transporter type 1, transmembrane domain"/>
    <property type="match status" value="1"/>
</dbReference>
<evidence type="ECO:0000256" key="9">
    <source>
        <dbReference type="ARBA" id="ARBA00023136"/>
    </source>
</evidence>
<name>A0A813IET6_POLGL</name>
<feature type="region of interest" description="Disordered" evidence="10">
    <location>
        <begin position="724"/>
        <end position="757"/>
    </location>
</feature>
<feature type="compositionally biased region" description="Acidic residues" evidence="10">
    <location>
        <begin position="724"/>
        <end position="734"/>
    </location>
</feature>
<keyword evidence="5" id="KW-0547">Nucleotide-binding</keyword>
<evidence type="ECO:0000313" key="13">
    <source>
        <dbReference type="Proteomes" id="UP000626109"/>
    </source>
</evidence>
<dbReference type="Gene3D" id="2.60.40.2030">
    <property type="match status" value="1"/>
</dbReference>
<keyword evidence="7" id="KW-0067">ATP-binding</keyword>
<keyword evidence="6" id="KW-0106">Calcium</keyword>
<dbReference type="InterPro" id="IPR003439">
    <property type="entry name" value="ABC_transporter-like_ATP-bd"/>
</dbReference>
<dbReference type="GO" id="GO:0016887">
    <property type="term" value="F:ATP hydrolysis activity"/>
    <property type="evidence" value="ECO:0007669"/>
    <property type="project" value="InterPro"/>
</dbReference>
<dbReference type="SUPFAM" id="SSF52540">
    <property type="entry name" value="P-loop containing nucleoside triphosphate hydrolases"/>
    <property type="match status" value="1"/>
</dbReference>
<dbReference type="PANTHER" id="PTHR24223:SF443">
    <property type="entry name" value="MULTIDRUG-RESISTANCE LIKE PROTEIN 1, ISOFORM I"/>
    <property type="match status" value="1"/>
</dbReference>
<evidence type="ECO:0000259" key="11">
    <source>
        <dbReference type="PROSITE" id="PS50893"/>
    </source>
</evidence>
<dbReference type="InterPro" id="IPR027417">
    <property type="entry name" value="P-loop_NTPase"/>
</dbReference>
<dbReference type="SUPFAM" id="SSF90123">
    <property type="entry name" value="ABC transporter transmembrane region"/>
    <property type="match status" value="1"/>
</dbReference>
<dbReference type="SUPFAM" id="SSF141072">
    <property type="entry name" value="CalX-like"/>
    <property type="match status" value="1"/>
</dbReference>
<evidence type="ECO:0000256" key="7">
    <source>
        <dbReference type="ARBA" id="ARBA00022840"/>
    </source>
</evidence>
<accession>A0A813IET6</accession>
<organism evidence="12 13">
    <name type="scientific">Polarella glacialis</name>
    <name type="common">Dinoflagellate</name>
    <dbReference type="NCBI Taxonomy" id="89957"/>
    <lineage>
        <taxon>Eukaryota</taxon>
        <taxon>Sar</taxon>
        <taxon>Alveolata</taxon>
        <taxon>Dinophyceae</taxon>
        <taxon>Suessiales</taxon>
        <taxon>Suessiaceae</taxon>
        <taxon>Polarella</taxon>
    </lineage>
</organism>
<dbReference type="GO" id="GO:0042626">
    <property type="term" value="F:ATPase-coupled transmembrane transporter activity"/>
    <property type="evidence" value="ECO:0007669"/>
    <property type="project" value="TreeGrafter"/>
</dbReference>
<keyword evidence="4" id="KW-0677">Repeat</keyword>
<feature type="region of interest" description="Disordered" evidence="10">
    <location>
        <begin position="1"/>
        <end position="65"/>
    </location>
</feature>
<keyword evidence="9" id="KW-0472">Membrane</keyword>
<evidence type="ECO:0000256" key="5">
    <source>
        <dbReference type="ARBA" id="ARBA00022741"/>
    </source>
</evidence>
<dbReference type="Pfam" id="PF03160">
    <property type="entry name" value="Calx-beta"/>
    <property type="match status" value="1"/>
</dbReference>
<evidence type="ECO:0000256" key="6">
    <source>
        <dbReference type="ARBA" id="ARBA00022837"/>
    </source>
</evidence>
<dbReference type="InterPro" id="IPR038081">
    <property type="entry name" value="CalX-like_sf"/>
</dbReference>
<protein>
    <recommendedName>
        <fullName evidence="11">ABC transporter domain-containing protein</fullName>
    </recommendedName>
</protein>
<dbReference type="Proteomes" id="UP000626109">
    <property type="component" value="Unassembled WGS sequence"/>
</dbReference>
<feature type="compositionally biased region" description="Gly residues" evidence="10">
    <location>
        <begin position="55"/>
        <end position="64"/>
    </location>
</feature>
<feature type="domain" description="ABC transporter" evidence="11">
    <location>
        <begin position="574"/>
        <end position="857"/>
    </location>
</feature>
<sequence length="862" mass="96481">MGASSGRPAHQGPSLLREVCSRSSSRGTAGLSVYVPLESETGDDEEGDETEEDFGYGGSRGPPGDGHDILQFTAPIYFVEEREGEVVIDIMRLGSMRGAVSVRWKTVDGSGKAGSRYSAASGKVLFQDGELMKSINMKVVDSELWAATLEFKVLLSEPEHCETGRYLHTCRVKVIDDDLFPTNKYKEQIEQGEEGIKEINGFGLIREFLTLIFHMDGLARSTLLTLVMDQLENLYLFCTLSAGIYMVDTVFNTTDEESVNSLLWHDRDKTVLVLGAVYIVPMLVLHAWHIIRIQLDMKGKVRLFLQANLFRKYLNYSEDSREKVCAADIQGGIFGDSAGLAEGFMSILQILKLAGKLVVLTSFTLRSNPDALRWVLIMPSLMLLFGICRHKLLYDANEMAGSMSADLVHMVQQAASNYRLISNYAQRPLANEEFAKKSAQCREKELPAEIVKANNAYFPKWLGALFVGVYIIDSARDVIHGELSLGVFLATIGIFQQISSDFAEGYLEMMNVSESISPLQTLTVLLNMATDVRSWKAVNRSRRAQTVKLRDAMWSEAATSREKKEAFKDDLIPIELDKVTFRSRSGGAGVEVFSETSASVEQGRLVAVTGHHGTGKTALLRMVAHEIFPNEGRLFVPTHLRILHVSQEIMMLDQSPWNNLIFGCSSPGDIDPIRIRLILTKLRMKKTMGLIKGDLELAAQTKPELHHRTGDEARGLCACMPADWEDSDDDEESSETQNGSCGHEAETEQEPRNNSNSWQKTLAYSERARIHLARALIMNPEVMVLQRPLHHYNVKAASEALTLLKEHVRNRGVGWPEETAAKRRPRTVFFTAESPQQEEEADVCWEISEDRKIQVSQKNFKW</sequence>
<reference evidence="12" key="1">
    <citation type="submission" date="2021-02" db="EMBL/GenBank/DDBJ databases">
        <authorList>
            <person name="Dougan E. K."/>
            <person name="Rhodes N."/>
            <person name="Thang M."/>
            <person name="Chan C."/>
        </authorList>
    </citation>
    <scope>NUCLEOTIDE SEQUENCE</scope>
</reference>